<dbReference type="Pfam" id="PF00892">
    <property type="entry name" value="EamA"/>
    <property type="match status" value="2"/>
</dbReference>
<keyword evidence="5 6" id="KW-0472">Membrane</keyword>
<feature type="transmembrane region" description="Helical" evidence="6">
    <location>
        <begin position="216"/>
        <end position="241"/>
    </location>
</feature>
<dbReference type="PANTHER" id="PTHR32322">
    <property type="entry name" value="INNER MEMBRANE TRANSPORTER"/>
    <property type="match status" value="1"/>
</dbReference>
<dbReference type="AlphaFoldDB" id="A0A316GPL3"/>
<evidence type="ECO:0000256" key="2">
    <source>
        <dbReference type="ARBA" id="ARBA00007362"/>
    </source>
</evidence>
<dbReference type="InterPro" id="IPR037185">
    <property type="entry name" value="EmrE-like"/>
</dbReference>
<feature type="transmembrane region" description="Helical" evidence="6">
    <location>
        <begin position="189"/>
        <end position="210"/>
    </location>
</feature>
<dbReference type="OrthoDB" id="184388at2"/>
<evidence type="ECO:0000256" key="3">
    <source>
        <dbReference type="ARBA" id="ARBA00022692"/>
    </source>
</evidence>
<accession>A0A316GPL3</accession>
<dbReference type="RefSeq" id="WP_109665796.1">
    <property type="nucleotide sequence ID" value="NZ_QGGW01000001.1"/>
</dbReference>
<feature type="transmembrane region" description="Helical" evidence="6">
    <location>
        <begin position="98"/>
        <end position="117"/>
    </location>
</feature>
<feature type="transmembrane region" description="Helical" evidence="6">
    <location>
        <begin position="71"/>
        <end position="92"/>
    </location>
</feature>
<comment type="subcellular location">
    <subcellularLocation>
        <location evidence="1">Membrane</location>
        <topology evidence="1">Multi-pass membrane protein</topology>
    </subcellularLocation>
</comment>
<evidence type="ECO:0000259" key="7">
    <source>
        <dbReference type="Pfam" id="PF00892"/>
    </source>
</evidence>
<evidence type="ECO:0000256" key="4">
    <source>
        <dbReference type="ARBA" id="ARBA00022989"/>
    </source>
</evidence>
<feature type="transmembrane region" description="Helical" evidence="6">
    <location>
        <begin position="153"/>
        <end position="177"/>
    </location>
</feature>
<feature type="domain" description="EamA" evidence="7">
    <location>
        <begin position="11"/>
        <end position="143"/>
    </location>
</feature>
<evidence type="ECO:0000256" key="6">
    <source>
        <dbReference type="SAM" id="Phobius"/>
    </source>
</evidence>
<keyword evidence="3 6" id="KW-0812">Transmembrane</keyword>
<feature type="domain" description="EamA" evidence="7">
    <location>
        <begin position="156"/>
        <end position="291"/>
    </location>
</feature>
<dbReference type="EMBL" id="QGGW01000001">
    <property type="protein sequence ID" value="PWK62824.1"/>
    <property type="molecule type" value="Genomic_DNA"/>
</dbReference>
<evidence type="ECO:0000313" key="8">
    <source>
        <dbReference type="EMBL" id="PWK62824.1"/>
    </source>
</evidence>
<comment type="similarity">
    <text evidence="2">Belongs to the EamA transporter family.</text>
</comment>
<feature type="transmembrane region" description="Helical" evidence="6">
    <location>
        <begin position="248"/>
        <end position="266"/>
    </location>
</feature>
<feature type="transmembrane region" description="Helical" evidence="6">
    <location>
        <begin position="272"/>
        <end position="290"/>
    </location>
</feature>
<feature type="transmembrane region" description="Helical" evidence="6">
    <location>
        <begin position="129"/>
        <end position="147"/>
    </location>
</feature>
<name>A0A316GPL3_9RHOB</name>
<dbReference type="Proteomes" id="UP000245708">
    <property type="component" value="Unassembled WGS sequence"/>
</dbReference>
<keyword evidence="9" id="KW-1185">Reference proteome</keyword>
<sequence length="296" mass="31130">MAQKDRIDAFGATALTGFAALLAFNQVVIAVVNDGLQPVFFAALRSMGGALCIWLWMIARGLPVRVAPGTLPAGLLIGTLFAVEFICLFVALDLTTVTRTSVIFYTMPVWLALMAHVSIPGEGITGRKGAGLALAFAGVVVAITLRGGEAGRASLLGDLCALGAALAWAGIALVAKASPLRTVRPETQLLWQLAISAPILMLAAIAFGPFLRDPDWVHWAGLGFQIVVIVSAGFLGWLWLLSIYPASSVAAFSFLSPVFGVGLGWLLLDERVGWDVALALALVVTGLILVNRPERA</sequence>
<dbReference type="GO" id="GO:0016020">
    <property type="term" value="C:membrane"/>
    <property type="evidence" value="ECO:0007669"/>
    <property type="project" value="UniProtKB-SubCell"/>
</dbReference>
<organism evidence="8 9">
    <name type="scientific">Roseicyclus mahoneyensis</name>
    <dbReference type="NCBI Taxonomy" id="164332"/>
    <lineage>
        <taxon>Bacteria</taxon>
        <taxon>Pseudomonadati</taxon>
        <taxon>Pseudomonadota</taxon>
        <taxon>Alphaproteobacteria</taxon>
        <taxon>Rhodobacterales</taxon>
        <taxon>Roseobacteraceae</taxon>
        <taxon>Roseicyclus</taxon>
    </lineage>
</organism>
<reference evidence="8 9" key="1">
    <citation type="submission" date="2018-05" db="EMBL/GenBank/DDBJ databases">
        <title>Genomic Encyclopedia of Type Strains, Phase IV (KMG-IV): sequencing the most valuable type-strain genomes for metagenomic binning, comparative biology and taxonomic classification.</title>
        <authorList>
            <person name="Goeker M."/>
        </authorList>
    </citation>
    <scope>NUCLEOTIDE SEQUENCE [LARGE SCALE GENOMIC DNA]</scope>
    <source>
        <strain evidence="8 9">DSM 16097</strain>
    </source>
</reference>
<evidence type="ECO:0000256" key="5">
    <source>
        <dbReference type="ARBA" id="ARBA00023136"/>
    </source>
</evidence>
<dbReference type="SUPFAM" id="SSF103481">
    <property type="entry name" value="Multidrug resistance efflux transporter EmrE"/>
    <property type="match status" value="2"/>
</dbReference>
<dbReference type="PANTHER" id="PTHR32322:SF2">
    <property type="entry name" value="EAMA DOMAIN-CONTAINING PROTEIN"/>
    <property type="match status" value="1"/>
</dbReference>
<dbReference type="Gene3D" id="1.10.3730.20">
    <property type="match status" value="1"/>
</dbReference>
<evidence type="ECO:0000313" key="9">
    <source>
        <dbReference type="Proteomes" id="UP000245708"/>
    </source>
</evidence>
<keyword evidence="4 6" id="KW-1133">Transmembrane helix</keyword>
<protein>
    <submittedName>
        <fullName evidence="8">Drug/metabolite transporter (DMT)-like permease</fullName>
    </submittedName>
</protein>
<gene>
    <name evidence="8" type="ORF">C7455_101861</name>
</gene>
<comment type="caution">
    <text evidence="8">The sequence shown here is derived from an EMBL/GenBank/DDBJ whole genome shotgun (WGS) entry which is preliminary data.</text>
</comment>
<evidence type="ECO:0000256" key="1">
    <source>
        <dbReference type="ARBA" id="ARBA00004141"/>
    </source>
</evidence>
<proteinExistence type="inferred from homology"/>
<dbReference type="InterPro" id="IPR050638">
    <property type="entry name" value="AA-Vitamin_Transporters"/>
</dbReference>
<dbReference type="InterPro" id="IPR000620">
    <property type="entry name" value="EamA_dom"/>
</dbReference>
<feature type="transmembrane region" description="Helical" evidence="6">
    <location>
        <begin position="40"/>
        <end position="59"/>
    </location>
</feature>